<keyword evidence="3" id="KW-1185">Reference proteome</keyword>
<comment type="similarity">
    <text evidence="1">Belongs to the CoA-transferase III family.</text>
</comment>
<proteinExistence type="inferred from homology"/>
<evidence type="ECO:0000313" key="3">
    <source>
        <dbReference type="Proteomes" id="UP001175211"/>
    </source>
</evidence>
<dbReference type="GeneID" id="85356334"/>
<sequence length="137" mass="15081">MVYVSLNAWGWDGPWKDRRGFDSLTKKAAFGESGPRPLPMQALDHVAGYLLAFGINAALCKTVTEGGSWEVRVSLAAVGRRIRSLGRMSHVEELLVDWEGERKMRALRHAAIMSVTLVKVGNAPVGLDIQAPEWLPI</sequence>
<name>A0AA39KFR7_ARMTA</name>
<dbReference type="RefSeq" id="XP_060332079.1">
    <property type="nucleotide sequence ID" value="XM_060472786.1"/>
</dbReference>
<evidence type="ECO:0000256" key="1">
    <source>
        <dbReference type="ARBA" id="ARBA00008383"/>
    </source>
</evidence>
<dbReference type="InterPro" id="IPR003673">
    <property type="entry name" value="CoA-Trfase_fam_III"/>
</dbReference>
<organism evidence="2 3">
    <name type="scientific">Armillaria tabescens</name>
    <name type="common">Ringless honey mushroom</name>
    <name type="synonym">Agaricus tabescens</name>
    <dbReference type="NCBI Taxonomy" id="1929756"/>
    <lineage>
        <taxon>Eukaryota</taxon>
        <taxon>Fungi</taxon>
        <taxon>Dikarya</taxon>
        <taxon>Basidiomycota</taxon>
        <taxon>Agaricomycotina</taxon>
        <taxon>Agaricomycetes</taxon>
        <taxon>Agaricomycetidae</taxon>
        <taxon>Agaricales</taxon>
        <taxon>Marasmiineae</taxon>
        <taxon>Physalacriaceae</taxon>
        <taxon>Desarmillaria</taxon>
    </lineage>
</organism>
<dbReference type="InterPro" id="IPR023606">
    <property type="entry name" value="CoA-Trfase_III_dom_1_sf"/>
</dbReference>
<comment type="caution">
    <text evidence="2">The sequence shown here is derived from an EMBL/GenBank/DDBJ whole genome shotgun (WGS) entry which is preliminary data.</text>
</comment>
<dbReference type="InterPro" id="IPR050509">
    <property type="entry name" value="CoA-transferase_III"/>
</dbReference>
<dbReference type="PANTHER" id="PTHR48228:SF4">
    <property type="entry name" value="BLR3030 PROTEIN"/>
    <property type="match status" value="1"/>
</dbReference>
<dbReference type="EMBL" id="JAUEPS010000013">
    <property type="protein sequence ID" value="KAK0459953.1"/>
    <property type="molecule type" value="Genomic_DNA"/>
</dbReference>
<dbReference type="PANTHER" id="PTHR48228">
    <property type="entry name" value="SUCCINYL-COA--D-CITRAMALATE COA-TRANSFERASE"/>
    <property type="match status" value="1"/>
</dbReference>
<gene>
    <name evidence="2" type="ORF">EV420DRAFT_1534080</name>
</gene>
<accession>A0AA39KFR7</accession>
<dbReference type="SUPFAM" id="SSF89796">
    <property type="entry name" value="CoA-transferase family III (CaiB/BaiF)"/>
    <property type="match status" value="1"/>
</dbReference>
<dbReference type="Proteomes" id="UP001175211">
    <property type="component" value="Unassembled WGS sequence"/>
</dbReference>
<reference evidence="2" key="1">
    <citation type="submission" date="2023-06" db="EMBL/GenBank/DDBJ databases">
        <authorList>
            <consortium name="Lawrence Berkeley National Laboratory"/>
            <person name="Ahrendt S."/>
            <person name="Sahu N."/>
            <person name="Indic B."/>
            <person name="Wong-Bajracharya J."/>
            <person name="Merenyi Z."/>
            <person name="Ke H.-M."/>
            <person name="Monk M."/>
            <person name="Kocsube S."/>
            <person name="Drula E."/>
            <person name="Lipzen A."/>
            <person name="Balint B."/>
            <person name="Henrissat B."/>
            <person name="Andreopoulos B."/>
            <person name="Martin F.M."/>
            <person name="Harder C.B."/>
            <person name="Rigling D."/>
            <person name="Ford K.L."/>
            <person name="Foster G.D."/>
            <person name="Pangilinan J."/>
            <person name="Papanicolaou A."/>
            <person name="Barry K."/>
            <person name="LaButti K."/>
            <person name="Viragh M."/>
            <person name="Koriabine M."/>
            <person name="Yan M."/>
            <person name="Riley R."/>
            <person name="Champramary S."/>
            <person name="Plett K.L."/>
            <person name="Tsai I.J."/>
            <person name="Slot J."/>
            <person name="Sipos G."/>
            <person name="Plett J."/>
            <person name="Nagy L.G."/>
            <person name="Grigoriev I.V."/>
        </authorList>
    </citation>
    <scope>NUCLEOTIDE SEQUENCE</scope>
    <source>
        <strain evidence="2">CCBAS 213</strain>
    </source>
</reference>
<evidence type="ECO:0000313" key="2">
    <source>
        <dbReference type="EMBL" id="KAK0459953.1"/>
    </source>
</evidence>
<dbReference type="GO" id="GO:0003824">
    <property type="term" value="F:catalytic activity"/>
    <property type="evidence" value="ECO:0007669"/>
    <property type="project" value="InterPro"/>
</dbReference>
<dbReference type="Pfam" id="PF02515">
    <property type="entry name" value="CoA_transf_3"/>
    <property type="match status" value="1"/>
</dbReference>
<dbReference type="AlphaFoldDB" id="A0AA39KFR7"/>
<protein>
    <submittedName>
        <fullName evidence="2">CoA-transferase family III-domain-containing protein</fullName>
    </submittedName>
</protein>
<dbReference type="Gene3D" id="3.40.50.10540">
    <property type="entry name" value="Crotonobetainyl-coa:carnitine coa-transferase, domain 1"/>
    <property type="match status" value="1"/>
</dbReference>